<evidence type="ECO:0000313" key="2">
    <source>
        <dbReference type="EnsemblPlants" id="KEH29495"/>
    </source>
</evidence>
<reference evidence="1 3" key="2">
    <citation type="journal article" date="2014" name="BMC Genomics">
        <title>An improved genome release (version Mt4.0) for the model legume Medicago truncatula.</title>
        <authorList>
            <person name="Tang H."/>
            <person name="Krishnakumar V."/>
            <person name="Bidwell S."/>
            <person name="Rosen B."/>
            <person name="Chan A."/>
            <person name="Zhou S."/>
            <person name="Gentzbittel L."/>
            <person name="Childs K.L."/>
            <person name="Yandell M."/>
            <person name="Gundlach H."/>
            <person name="Mayer K.F."/>
            <person name="Schwartz D.C."/>
            <person name="Town C.D."/>
        </authorList>
    </citation>
    <scope>GENOME REANNOTATION</scope>
    <source>
        <strain evidence="1">A17</strain>
        <strain evidence="2 3">cv. Jemalong A17</strain>
    </source>
</reference>
<accession>A0A072UUF8</accession>
<keyword evidence="3" id="KW-1185">Reference proteome</keyword>
<evidence type="ECO:0000313" key="3">
    <source>
        <dbReference type="Proteomes" id="UP000002051"/>
    </source>
</evidence>
<name>A0A072UUF8_MEDTR</name>
<reference evidence="1 3" key="1">
    <citation type="journal article" date="2011" name="Nature">
        <title>The Medicago genome provides insight into the evolution of rhizobial symbioses.</title>
        <authorList>
            <person name="Young N.D."/>
            <person name="Debelle F."/>
            <person name="Oldroyd G.E."/>
            <person name="Geurts R."/>
            <person name="Cannon S.B."/>
            <person name="Udvardi M.K."/>
            <person name="Benedito V.A."/>
            <person name="Mayer K.F."/>
            <person name="Gouzy J."/>
            <person name="Schoof H."/>
            <person name="Van de Peer Y."/>
            <person name="Proost S."/>
            <person name="Cook D.R."/>
            <person name="Meyers B.C."/>
            <person name="Spannagl M."/>
            <person name="Cheung F."/>
            <person name="De Mita S."/>
            <person name="Krishnakumar V."/>
            <person name="Gundlach H."/>
            <person name="Zhou S."/>
            <person name="Mudge J."/>
            <person name="Bharti A.K."/>
            <person name="Murray J.D."/>
            <person name="Naoumkina M.A."/>
            <person name="Rosen B."/>
            <person name="Silverstein K.A."/>
            <person name="Tang H."/>
            <person name="Rombauts S."/>
            <person name="Zhao P.X."/>
            <person name="Zhou P."/>
            <person name="Barbe V."/>
            <person name="Bardou P."/>
            <person name="Bechner M."/>
            <person name="Bellec A."/>
            <person name="Berger A."/>
            <person name="Berges H."/>
            <person name="Bidwell S."/>
            <person name="Bisseling T."/>
            <person name="Choisne N."/>
            <person name="Couloux A."/>
            <person name="Denny R."/>
            <person name="Deshpande S."/>
            <person name="Dai X."/>
            <person name="Doyle J.J."/>
            <person name="Dudez A.M."/>
            <person name="Farmer A.D."/>
            <person name="Fouteau S."/>
            <person name="Franken C."/>
            <person name="Gibelin C."/>
            <person name="Gish J."/>
            <person name="Goldstein S."/>
            <person name="Gonzalez A.J."/>
            <person name="Green P.J."/>
            <person name="Hallab A."/>
            <person name="Hartog M."/>
            <person name="Hua A."/>
            <person name="Humphray S.J."/>
            <person name="Jeong D.H."/>
            <person name="Jing Y."/>
            <person name="Jocker A."/>
            <person name="Kenton S.M."/>
            <person name="Kim D.J."/>
            <person name="Klee K."/>
            <person name="Lai H."/>
            <person name="Lang C."/>
            <person name="Lin S."/>
            <person name="Macmil S.L."/>
            <person name="Magdelenat G."/>
            <person name="Matthews L."/>
            <person name="McCorrison J."/>
            <person name="Monaghan E.L."/>
            <person name="Mun J.H."/>
            <person name="Najar F.Z."/>
            <person name="Nicholson C."/>
            <person name="Noirot C."/>
            <person name="O'Bleness M."/>
            <person name="Paule C.R."/>
            <person name="Poulain J."/>
            <person name="Prion F."/>
            <person name="Qin B."/>
            <person name="Qu C."/>
            <person name="Retzel E.F."/>
            <person name="Riddle C."/>
            <person name="Sallet E."/>
            <person name="Samain S."/>
            <person name="Samson N."/>
            <person name="Sanders I."/>
            <person name="Saurat O."/>
            <person name="Scarpelli C."/>
            <person name="Schiex T."/>
            <person name="Segurens B."/>
            <person name="Severin A.J."/>
            <person name="Sherrier D.J."/>
            <person name="Shi R."/>
            <person name="Sims S."/>
            <person name="Singer S.R."/>
            <person name="Sinharoy S."/>
            <person name="Sterck L."/>
            <person name="Viollet A."/>
            <person name="Wang B.B."/>
            <person name="Wang K."/>
            <person name="Wang M."/>
            <person name="Wang X."/>
            <person name="Warfsmann J."/>
            <person name="Weissenbach J."/>
            <person name="White D.D."/>
            <person name="White J.D."/>
            <person name="Wiley G.B."/>
            <person name="Wincker P."/>
            <person name="Xing Y."/>
            <person name="Yang L."/>
            <person name="Yao Z."/>
            <person name="Ying F."/>
            <person name="Zhai J."/>
            <person name="Zhou L."/>
            <person name="Zuber A."/>
            <person name="Denarie J."/>
            <person name="Dixon R.A."/>
            <person name="May G.D."/>
            <person name="Schwartz D.C."/>
            <person name="Rogers J."/>
            <person name="Quetier F."/>
            <person name="Town C.D."/>
            <person name="Roe B.A."/>
        </authorList>
    </citation>
    <scope>NUCLEOTIDE SEQUENCE [LARGE SCALE GENOMIC DNA]</scope>
    <source>
        <strain evidence="1">A17</strain>
        <strain evidence="2 3">cv. Jemalong A17</strain>
    </source>
</reference>
<dbReference type="HOGENOM" id="CLU_2267751_0_0_1"/>
<dbReference type="EMBL" id="CM001220">
    <property type="protein sequence ID" value="KEH29495.1"/>
    <property type="molecule type" value="Genomic_DNA"/>
</dbReference>
<dbReference type="AlphaFoldDB" id="A0A072UUF8"/>
<dbReference type="Proteomes" id="UP000002051">
    <property type="component" value="Chromosome 4"/>
</dbReference>
<organism evidence="1 3">
    <name type="scientific">Medicago truncatula</name>
    <name type="common">Barrel medic</name>
    <name type="synonym">Medicago tribuloides</name>
    <dbReference type="NCBI Taxonomy" id="3880"/>
    <lineage>
        <taxon>Eukaryota</taxon>
        <taxon>Viridiplantae</taxon>
        <taxon>Streptophyta</taxon>
        <taxon>Embryophyta</taxon>
        <taxon>Tracheophyta</taxon>
        <taxon>Spermatophyta</taxon>
        <taxon>Magnoliopsida</taxon>
        <taxon>eudicotyledons</taxon>
        <taxon>Gunneridae</taxon>
        <taxon>Pentapetalae</taxon>
        <taxon>rosids</taxon>
        <taxon>fabids</taxon>
        <taxon>Fabales</taxon>
        <taxon>Fabaceae</taxon>
        <taxon>Papilionoideae</taxon>
        <taxon>50 kb inversion clade</taxon>
        <taxon>NPAAA clade</taxon>
        <taxon>Hologalegina</taxon>
        <taxon>IRL clade</taxon>
        <taxon>Trifolieae</taxon>
        <taxon>Medicago</taxon>
    </lineage>
</organism>
<dbReference type="EnsemblPlants" id="KEH29495">
    <property type="protein sequence ID" value="KEH29495"/>
    <property type="gene ID" value="MTR_4g037695"/>
</dbReference>
<proteinExistence type="predicted"/>
<sequence>MTTQQQLQHLTQQQLQQLIQQQLTQQQLQHLTQQHLQQQDSTNNYRSNQTVFKNTDADSAIEQLARRVHLLARRTQENRLLARASRKMVLSRVLTFFSLNPHF</sequence>
<gene>
    <name evidence="1" type="ordered locus">MTR_4g037695</name>
</gene>
<evidence type="ECO:0000313" key="1">
    <source>
        <dbReference type="EMBL" id="KEH29495.1"/>
    </source>
</evidence>
<protein>
    <submittedName>
        <fullName evidence="1 2">Uncharacterized protein</fullName>
    </submittedName>
</protein>
<reference evidence="2" key="3">
    <citation type="submission" date="2015-04" db="UniProtKB">
        <authorList>
            <consortium name="EnsemblPlants"/>
        </authorList>
    </citation>
    <scope>IDENTIFICATION</scope>
    <source>
        <strain evidence="2">cv. Jemalong A17</strain>
    </source>
</reference>